<dbReference type="GO" id="GO:0071972">
    <property type="term" value="F:peptidoglycan L,D-transpeptidase activity"/>
    <property type="evidence" value="ECO:0007669"/>
    <property type="project" value="TreeGrafter"/>
</dbReference>
<comment type="subcellular location">
    <subcellularLocation>
        <location evidence="1">Membrane</location>
    </subcellularLocation>
</comment>
<dbReference type="GO" id="GO:0005886">
    <property type="term" value="C:plasma membrane"/>
    <property type="evidence" value="ECO:0007669"/>
    <property type="project" value="TreeGrafter"/>
</dbReference>
<comment type="similarity">
    <text evidence="2">Belongs to the transpeptidase family.</text>
</comment>
<feature type="domain" description="NTF2-like N-terminal transpeptidase" evidence="8">
    <location>
        <begin position="297"/>
        <end position="404"/>
    </location>
</feature>
<feature type="domain" description="Penicillin-binding protein transpeptidase" evidence="6">
    <location>
        <begin position="540"/>
        <end position="809"/>
    </location>
</feature>
<dbReference type="GO" id="GO:0046677">
    <property type="term" value="P:response to antibiotic"/>
    <property type="evidence" value="ECO:0007669"/>
    <property type="project" value="InterPro"/>
</dbReference>
<dbReference type="SUPFAM" id="SSF56601">
    <property type="entry name" value="beta-lactamase/transpeptidase-like"/>
    <property type="match status" value="1"/>
</dbReference>
<dbReference type="InterPro" id="IPR032710">
    <property type="entry name" value="NTF2-like_dom_sf"/>
</dbReference>
<dbReference type="InterPro" id="IPR012338">
    <property type="entry name" value="Beta-lactam/transpept-like"/>
</dbReference>
<name>A0A3N0E284_9ACTN</name>
<dbReference type="PANTHER" id="PTHR30627">
    <property type="entry name" value="PEPTIDOGLYCAN D,D-TRANSPEPTIDASE"/>
    <property type="match status" value="1"/>
</dbReference>
<organism evidence="9 10">
    <name type="scientific">Halostreptopolyspora alba</name>
    <dbReference type="NCBI Taxonomy" id="2487137"/>
    <lineage>
        <taxon>Bacteria</taxon>
        <taxon>Bacillati</taxon>
        <taxon>Actinomycetota</taxon>
        <taxon>Actinomycetes</taxon>
        <taxon>Streptosporangiales</taxon>
        <taxon>Nocardiopsidaceae</taxon>
        <taxon>Halostreptopolyspora</taxon>
    </lineage>
</organism>
<dbReference type="Proteomes" id="UP000269198">
    <property type="component" value="Unassembled WGS sequence"/>
</dbReference>
<dbReference type="Gene3D" id="3.40.710.10">
    <property type="entry name" value="DD-peptidase/beta-lactamase superfamily"/>
    <property type="match status" value="1"/>
</dbReference>
<dbReference type="Pfam" id="PF05223">
    <property type="entry name" value="MecA_N"/>
    <property type="match status" value="1"/>
</dbReference>
<dbReference type="EMBL" id="RJMB01000028">
    <property type="protein sequence ID" value="RNL81964.1"/>
    <property type="molecule type" value="Genomic_DNA"/>
</dbReference>
<evidence type="ECO:0000313" key="9">
    <source>
        <dbReference type="EMBL" id="RNL81964.1"/>
    </source>
</evidence>
<feature type="region of interest" description="Disordered" evidence="4">
    <location>
        <begin position="493"/>
        <end position="514"/>
    </location>
</feature>
<evidence type="ECO:0000256" key="5">
    <source>
        <dbReference type="SAM" id="Phobius"/>
    </source>
</evidence>
<sequence>MWQHTDDPTYQREHTPDPRPWESSGENTHTTPEHTNEPTPHAWQHTDDPTYQREHTPDPRPWESSGENTHTTPEHTNEPTPHAWQHTDEGERPSWREAPPTGRFPTVSTPRETHEPGATGPPSLEDTASFAAPRHEPPSSPQPQHGPDPGHQAHVGTHSPDRPWAGDRPNVAQYGDQAPAAPSPPPGDVPGEVGTTAGAQRPYGDTDHAGPEPDRDLPSHGPYVPAEEPAGAATASHQALRPRDPGPPSQEQEELDTGDDARPRRSRKGLVVGIVSTAVVLALIGGGISWYVLALPKPEDTAESYAAAWGEGDYGAMAGLSTGGDAEQSLTRFADNLGVTGAQVDVGEVSADGDTATAPYEVTLSLKNAGDWAYEGELPLTRQDGEWLVDFSPEVMHPELGEGQTLTRVNAWGERGHILAADGTRLDTDEAGGSVGMIVGQVGAVEEEDLEDLGPAYDVGDPTGVSGLQHAYEERLAGEAGIAIHLVDEGDEEQAAQEEDPTVVDSIEGSDGEDVTTSLDPAIQSAAARAVVGENDPTALTAIRPSTGEILAVANAPGGYNRAFEGQYAPGSSFKIVSYQALLANGLGAEATMHCPEEANVGGWDFTNAGDAAYGEQSVTEAFATSCNTALVQEVANRLDSQTITAAAERFGMNSDLDVGVPTIEPSFPEPENTTMVASQSIGQGQILTSPLHMATVPAAVADGSWRSPTLVSEPEMPDQPEPTQIEHADQLRPMMREVVTNGTADEAGFTGEVHGKTGSAEFGTAEDEDDELDTHAWFVGYKGDLAFSVVVEGGGGGGSVAAPIAADFANAL</sequence>
<evidence type="ECO:0000256" key="2">
    <source>
        <dbReference type="ARBA" id="ARBA00007171"/>
    </source>
</evidence>
<dbReference type="InterPro" id="IPR007887">
    <property type="entry name" value="MecA_N"/>
</dbReference>
<dbReference type="Pfam" id="PF00905">
    <property type="entry name" value="Transpeptidase"/>
    <property type="match status" value="1"/>
</dbReference>
<protein>
    <submittedName>
        <fullName evidence="9">Penicillin-binding protein</fullName>
    </submittedName>
</protein>
<dbReference type="Gene3D" id="3.10.450.100">
    <property type="entry name" value="NTF2-like, domain 1"/>
    <property type="match status" value="1"/>
</dbReference>
<dbReference type="GO" id="GO:0008658">
    <property type="term" value="F:penicillin binding"/>
    <property type="evidence" value="ECO:0007669"/>
    <property type="project" value="InterPro"/>
</dbReference>
<evidence type="ECO:0000313" key="10">
    <source>
        <dbReference type="Proteomes" id="UP000269198"/>
    </source>
</evidence>
<keyword evidence="5" id="KW-0812">Transmembrane</keyword>
<feature type="compositionally biased region" description="Basic and acidic residues" evidence="4">
    <location>
        <begin position="85"/>
        <end position="95"/>
    </location>
</feature>
<feature type="region of interest" description="Disordered" evidence="4">
    <location>
        <begin position="1"/>
        <end position="264"/>
    </location>
</feature>
<keyword evidence="5" id="KW-1133">Transmembrane helix</keyword>
<evidence type="ECO:0000256" key="4">
    <source>
        <dbReference type="SAM" id="MobiDB-lite"/>
    </source>
</evidence>
<feature type="transmembrane region" description="Helical" evidence="5">
    <location>
        <begin position="270"/>
        <end position="293"/>
    </location>
</feature>
<feature type="compositionally biased region" description="Basic and acidic residues" evidence="4">
    <location>
        <begin position="44"/>
        <end position="61"/>
    </location>
</feature>
<keyword evidence="3 5" id="KW-0472">Membrane</keyword>
<dbReference type="SUPFAM" id="SSF54427">
    <property type="entry name" value="NTF2-like"/>
    <property type="match status" value="1"/>
</dbReference>
<proteinExistence type="inferred from homology"/>
<dbReference type="InterPro" id="IPR005311">
    <property type="entry name" value="PBP_dimer"/>
</dbReference>
<gene>
    <name evidence="9" type="ORF">EFW17_20985</name>
</gene>
<reference evidence="9 10" key="1">
    <citation type="submission" date="2018-11" db="EMBL/GenBank/DDBJ databases">
        <title>The genome draft of YIM 96095.</title>
        <authorList>
            <person name="Tang S.-K."/>
            <person name="Chunyu W.-X."/>
            <person name="Feng Y.-Z."/>
        </authorList>
    </citation>
    <scope>NUCLEOTIDE SEQUENCE [LARGE SCALE GENOMIC DNA]</scope>
    <source>
        <strain evidence="9 10">YIM 96095</strain>
    </source>
</reference>
<keyword evidence="10" id="KW-1185">Reference proteome</keyword>
<dbReference type="GO" id="GO:0071555">
    <property type="term" value="P:cell wall organization"/>
    <property type="evidence" value="ECO:0007669"/>
    <property type="project" value="TreeGrafter"/>
</dbReference>
<dbReference type="Gene3D" id="3.90.1310.10">
    <property type="entry name" value="Penicillin-binding protein 2a (Domain 2)"/>
    <property type="match status" value="1"/>
</dbReference>
<feature type="compositionally biased region" description="Basic and acidic residues" evidence="4">
    <location>
        <begin position="204"/>
        <end position="218"/>
    </location>
</feature>
<evidence type="ECO:0000256" key="3">
    <source>
        <dbReference type="ARBA" id="ARBA00023136"/>
    </source>
</evidence>
<dbReference type="PANTHER" id="PTHR30627:SF24">
    <property type="entry name" value="PENICILLIN-BINDING PROTEIN 4B"/>
    <property type="match status" value="1"/>
</dbReference>
<evidence type="ECO:0000256" key="1">
    <source>
        <dbReference type="ARBA" id="ARBA00004370"/>
    </source>
</evidence>
<dbReference type="Pfam" id="PF03717">
    <property type="entry name" value="PBP_dimer"/>
    <property type="match status" value="1"/>
</dbReference>
<evidence type="ECO:0000259" key="7">
    <source>
        <dbReference type="Pfam" id="PF03717"/>
    </source>
</evidence>
<accession>A0A3N0E284</accession>
<feature type="compositionally biased region" description="Basic and acidic residues" evidence="4">
    <location>
        <begin position="1"/>
        <end position="20"/>
    </location>
</feature>
<dbReference type="InterPro" id="IPR001460">
    <property type="entry name" value="PCN-bd_Tpept"/>
</dbReference>
<dbReference type="InterPro" id="IPR050515">
    <property type="entry name" value="Beta-lactam/transpept"/>
</dbReference>
<dbReference type="OrthoDB" id="5241017at2"/>
<feature type="domain" description="Penicillin-binding protein dimerisation" evidence="7">
    <location>
        <begin position="433"/>
        <end position="491"/>
    </location>
</feature>
<evidence type="ECO:0000259" key="6">
    <source>
        <dbReference type="Pfam" id="PF00905"/>
    </source>
</evidence>
<comment type="caution">
    <text evidence="9">The sequence shown here is derived from an EMBL/GenBank/DDBJ whole genome shotgun (WGS) entry which is preliminary data.</text>
</comment>
<dbReference type="AlphaFoldDB" id="A0A3N0E284"/>
<evidence type="ECO:0000259" key="8">
    <source>
        <dbReference type="Pfam" id="PF05223"/>
    </source>
</evidence>